<dbReference type="Gene3D" id="2.30.110.10">
    <property type="entry name" value="Electron Transport, Fmn-binding Protein, Chain A"/>
    <property type="match status" value="1"/>
</dbReference>
<accession>A0ABQ5YU04</accession>
<dbReference type="SMART" id="SM00903">
    <property type="entry name" value="Flavin_Reduct"/>
    <property type="match status" value="1"/>
</dbReference>
<keyword evidence="3" id="KW-0288">FMN</keyword>
<reference evidence="7" key="1">
    <citation type="journal article" date="2019" name="Int. J. Syst. Evol. Microbiol.">
        <title>The Global Catalogue of Microorganisms (GCM) 10K type strain sequencing project: providing services to taxonomists for standard genome sequencing and annotation.</title>
        <authorList>
            <consortium name="The Broad Institute Genomics Platform"/>
            <consortium name="The Broad Institute Genome Sequencing Center for Infectious Disease"/>
            <person name="Wu L."/>
            <person name="Ma J."/>
        </authorList>
    </citation>
    <scope>NUCLEOTIDE SEQUENCE [LARGE SCALE GENOMIC DNA]</scope>
    <source>
        <strain evidence="7">NBRC 105857</strain>
    </source>
</reference>
<evidence type="ECO:0000256" key="1">
    <source>
        <dbReference type="ARBA" id="ARBA00001917"/>
    </source>
</evidence>
<dbReference type="InterPro" id="IPR012349">
    <property type="entry name" value="Split_barrel_FMN-bd"/>
</dbReference>
<dbReference type="SUPFAM" id="SSF50475">
    <property type="entry name" value="FMN-binding split barrel"/>
    <property type="match status" value="1"/>
</dbReference>
<name>A0ABQ5YU04_9BURK</name>
<feature type="domain" description="Flavin reductase like" evidence="5">
    <location>
        <begin position="19"/>
        <end position="166"/>
    </location>
</feature>
<evidence type="ECO:0000259" key="5">
    <source>
        <dbReference type="SMART" id="SM00903"/>
    </source>
</evidence>
<organism evidence="6 7">
    <name type="scientific">Limnobacter litoralis</name>
    <dbReference type="NCBI Taxonomy" id="481366"/>
    <lineage>
        <taxon>Bacteria</taxon>
        <taxon>Pseudomonadati</taxon>
        <taxon>Pseudomonadota</taxon>
        <taxon>Betaproteobacteria</taxon>
        <taxon>Burkholderiales</taxon>
        <taxon>Burkholderiaceae</taxon>
        <taxon>Limnobacter</taxon>
    </lineage>
</organism>
<keyword evidence="7" id="KW-1185">Reference proteome</keyword>
<dbReference type="InterPro" id="IPR002563">
    <property type="entry name" value="Flavin_Rdtase-like_dom"/>
</dbReference>
<evidence type="ECO:0000256" key="4">
    <source>
        <dbReference type="ARBA" id="ARBA00038054"/>
    </source>
</evidence>
<dbReference type="RefSeq" id="WP_284282343.1">
    <property type="nucleotide sequence ID" value="NZ_BSOJ01000032.1"/>
</dbReference>
<proteinExistence type="inferred from homology"/>
<evidence type="ECO:0000256" key="2">
    <source>
        <dbReference type="ARBA" id="ARBA00022630"/>
    </source>
</evidence>
<evidence type="ECO:0000313" key="6">
    <source>
        <dbReference type="EMBL" id="GLR27522.1"/>
    </source>
</evidence>
<comment type="similarity">
    <text evidence="4">Belongs to the flavoredoxin family.</text>
</comment>
<dbReference type="EMBL" id="BSOJ01000032">
    <property type="protein sequence ID" value="GLR27522.1"/>
    <property type="molecule type" value="Genomic_DNA"/>
</dbReference>
<comment type="cofactor">
    <cofactor evidence="1">
        <name>FMN</name>
        <dbReference type="ChEBI" id="CHEBI:58210"/>
    </cofactor>
</comment>
<protein>
    <recommendedName>
        <fullName evidence="5">Flavin reductase like domain-containing protein</fullName>
    </recommendedName>
</protein>
<dbReference type="PANTHER" id="PTHR33798:SF5">
    <property type="entry name" value="FLAVIN REDUCTASE LIKE DOMAIN-CONTAINING PROTEIN"/>
    <property type="match status" value="1"/>
</dbReference>
<gene>
    <name evidence="6" type="ORF">GCM10007875_26130</name>
</gene>
<evidence type="ECO:0000313" key="7">
    <source>
        <dbReference type="Proteomes" id="UP001156664"/>
    </source>
</evidence>
<dbReference type="Proteomes" id="UP001156664">
    <property type="component" value="Unassembled WGS sequence"/>
</dbReference>
<comment type="caution">
    <text evidence="6">The sequence shown here is derived from an EMBL/GenBank/DDBJ whole genome shotgun (WGS) entry which is preliminary data.</text>
</comment>
<evidence type="ECO:0000256" key="3">
    <source>
        <dbReference type="ARBA" id="ARBA00022643"/>
    </source>
</evidence>
<keyword evidence="2" id="KW-0285">Flavoprotein</keyword>
<dbReference type="Pfam" id="PF01613">
    <property type="entry name" value="Flavin_Reduct"/>
    <property type="match status" value="1"/>
</dbReference>
<sequence length="202" mass="21653">MFFDTTQIAPRQNYQLLTGGVLPRPIAWVSTLGKNGVANLAPYSFFTVASCNPPVLCVVQVTPANQLNKDTLTNLKDTSECVVNVVSQPLLDAMNISCATFPPEVDEFEKAGLEKSKSHTVAAPGVKAALVRYECKLRELQTISGLPTGGTLMLLDVTGIEVADHAIAEGQIDPAVLQAVGKMGGDLYSTTDQRLELPRPRV</sequence>
<dbReference type="PANTHER" id="PTHR33798">
    <property type="entry name" value="FLAVOPROTEIN OXYGENASE"/>
    <property type="match status" value="1"/>
</dbReference>